<comment type="similarity">
    <text evidence="1">Belongs to the C/M/P thioester hydrolase family.</text>
</comment>
<comment type="caution">
    <text evidence="5">The sequence shown here is derived from an EMBL/GenBank/DDBJ whole genome shotgun (WGS) entry which is preliminary data.</text>
</comment>
<evidence type="ECO:0000259" key="3">
    <source>
        <dbReference type="Pfam" id="PF04775"/>
    </source>
</evidence>
<proteinExistence type="inferred from homology"/>
<accession>A0ABT4B3G8</accession>
<evidence type="ECO:0000256" key="2">
    <source>
        <dbReference type="SAM" id="SignalP"/>
    </source>
</evidence>
<dbReference type="Pfam" id="PF08840">
    <property type="entry name" value="BAAT_C"/>
    <property type="match status" value="1"/>
</dbReference>
<protein>
    <submittedName>
        <fullName evidence="5">Acyl-CoA thioesterase/bile acid-CoA:amino acid N-acyltransferase family protein</fullName>
    </submittedName>
</protein>
<name>A0ABT4B3G8_9ACTN</name>
<dbReference type="PIRSF" id="PIRSF016521">
    <property type="entry name" value="Acyl-CoA_hydro"/>
    <property type="match status" value="1"/>
</dbReference>
<gene>
    <name evidence="5" type="ORF">OWR29_23735</name>
</gene>
<dbReference type="InterPro" id="IPR029058">
    <property type="entry name" value="AB_hydrolase_fold"/>
</dbReference>
<dbReference type="InterPro" id="IPR006862">
    <property type="entry name" value="Thio_Ohase/aa_AcTrfase"/>
</dbReference>
<dbReference type="Gene3D" id="2.60.40.2240">
    <property type="entry name" value="Acyl-CoA thioester hydrolase/BAAT N-terminal domain"/>
    <property type="match status" value="1"/>
</dbReference>
<evidence type="ECO:0000313" key="5">
    <source>
        <dbReference type="EMBL" id="MCY1141020.1"/>
    </source>
</evidence>
<dbReference type="EMBL" id="JAPNTZ010000008">
    <property type="protein sequence ID" value="MCY1141020.1"/>
    <property type="molecule type" value="Genomic_DNA"/>
</dbReference>
<reference evidence="5" key="1">
    <citation type="submission" date="2022-11" db="EMBL/GenBank/DDBJ databases">
        <authorList>
            <person name="Somphong A."/>
            <person name="Phongsopitanun W."/>
        </authorList>
    </citation>
    <scope>NUCLEOTIDE SEQUENCE</scope>
    <source>
        <strain evidence="5">Pm04-4</strain>
    </source>
</reference>
<dbReference type="InterPro" id="IPR014940">
    <property type="entry name" value="BAAT_C"/>
</dbReference>
<feature type="domain" description="BAAT/Acyl-CoA thioester hydrolase C-terminal" evidence="4">
    <location>
        <begin position="220"/>
        <end position="406"/>
    </location>
</feature>
<dbReference type="InterPro" id="IPR042490">
    <property type="entry name" value="Thio_Ohase/BAAT_N"/>
</dbReference>
<dbReference type="PROSITE" id="PS51257">
    <property type="entry name" value="PROKAR_LIPOPROTEIN"/>
    <property type="match status" value="1"/>
</dbReference>
<dbReference type="PANTHER" id="PTHR10824:SF4">
    <property type="entry name" value="ACYL-COENZYME A THIOESTERASE 1-LIKE"/>
    <property type="match status" value="1"/>
</dbReference>
<dbReference type="PANTHER" id="PTHR10824">
    <property type="entry name" value="ACYL-COENZYME A THIOESTERASE-RELATED"/>
    <property type="match status" value="1"/>
</dbReference>
<feature type="signal peptide" evidence="2">
    <location>
        <begin position="1"/>
        <end position="22"/>
    </location>
</feature>
<dbReference type="RefSeq" id="WP_267565390.1">
    <property type="nucleotide sequence ID" value="NZ_JAPNTZ010000008.1"/>
</dbReference>
<dbReference type="Gene3D" id="3.40.50.1820">
    <property type="entry name" value="alpha/beta hydrolase"/>
    <property type="match status" value="1"/>
</dbReference>
<dbReference type="Pfam" id="PF04775">
    <property type="entry name" value="Bile_Hydr_Trans"/>
    <property type="match status" value="1"/>
</dbReference>
<dbReference type="SUPFAM" id="SSF53474">
    <property type="entry name" value="alpha/beta-Hydrolases"/>
    <property type="match status" value="1"/>
</dbReference>
<keyword evidence="6" id="KW-1185">Reference proteome</keyword>
<dbReference type="InterPro" id="IPR016662">
    <property type="entry name" value="Acyl-CoA_thioEstase_long-chain"/>
</dbReference>
<dbReference type="Proteomes" id="UP001151002">
    <property type="component" value="Unassembled WGS sequence"/>
</dbReference>
<evidence type="ECO:0000313" key="6">
    <source>
        <dbReference type="Proteomes" id="UP001151002"/>
    </source>
</evidence>
<keyword evidence="2" id="KW-0732">Signal</keyword>
<feature type="chain" id="PRO_5045525240" evidence="2">
    <location>
        <begin position="23"/>
        <end position="412"/>
    </location>
</feature>
<evidence type="ECO:0000259" key="4">
    <source>
        <dbReference type="Pfam" id="PF08840"/>
    </source>
</evidence>
<feature type="domain" description="Acyl-CoA thioester hydrolase/bile acid-CoA amino acid N-acetyltransferase" evidence="3">
    <location>
        <begin position="38"/>
        <end position="150"/>
    </location>
</feature>
<organism evidence="5 6">
    <name type="scientific">Paractinoplanes pyxinae</name>
    <dbReference type="NCBI Taxonomy" id="2997416"/>
    <lineage>
        <taxon>Bacteria</taxon>
        <taxon>Bacillati</taxon>
        <taxon>Actinomycetota</taxon>
        <taxon>Actinomycetes</taxon>
        <taxon>Micromonosporales</taxon>
        <taxon>Micromonosporaceae</taxon>
        <taxon>Paractinoplanes</taxon>
    </lineage>
</organism>
<evidence type="ECO:0000256" key="1">
    <source>
        <dbReference type="ARBA" id="ARBA00006538"/>
    </source>
</evidence>
<sequence>MRRWLAVAAAGLLIASGCGSPAADHVKITVAAPDALFDAPLGITVTGAPPGRLITLTASATDSHGGLWRSSATFRPDSSGRIDPARTAPVTGDYTGAHDAGLLWSMTDPGVGNLVAPVITVHLTAALDGRSVATASLTREWAPASVTERETSVAREGFAGTLFSPHDTTVRRPAVLAFGGSEGGTANGALVARALAAKGYQALGIGYFHVPGQPEALENIPLEYFATAARWLARQPGVDPHRIEVYGFSRGTEAALLLAVDFPDLVDGVIAGSPSSVVHASFPDGSKPAWTLHGRPVPYVDRPEDNNPRPADDRARIPVERIRGPVFLLCGQDDAVWASCPFTQAIAERLRTRPYADLQEQDAGHNAGIPVAGGVNTPDGDLGGTQQADALARLNAWPKLLAFLTARTEPAR</sequence>